<accession>A0A2T3KFK0</accession>
<proteinExistence type="inferred from homology"/>
<dbReference type="EMBL" id="PYNF01000014">
    <property type="protein sequence ID" value="PSU96830.1"/>
    <property type="molecule type" value="Genomic_DNA"/>
</dbReference>
<protein>
    <submittedName>
        <fullName evidence="5">Phosphoenolpyruvate-utilizing protein</fullName>
    </submittedName>
</protein>
<dbReference type="GO" id="GO:0046872">
    <property type="term" value="F:metal ion binding"/>
    <property type="evidence" value="ECO:0007669"/>
    <property type="project" value="UniProtKB-KW"/>
</dbReference>
<reference evidence="5 6" key="1">
    <citation type="submission" date="2018-01" db="EMBL/GenBank/DDBJ databases">
        <title>Whole genome sequencing of Histamine producing bacteria.</title>
        <authorList>
            <person name="Butler K."/>
        </authorList>
    </citation>
    <scope>NUCLEOTIDE SEQUENCE [LARGE SCALE GENOMIC DNA]</scope>
    <source>
        <strain evidence="5 6">FS-7.2</strain>
    </source>
</reference>
<evidence type="ECO:0000256" key="1">
    <source>
        <dbReference type="ARBA" id="ARBA00007837"/>
    </source>
</evidence>
<dbReference type="Gene3D" id="3.20.20.60">
    <property type="entry name" value="Phosphoenolpyruvate-binding domains"/>
    <property type="match status" value="1"/>
</dbReference>
<dbReference type="PANTHER" id="PTHR43030">
    <property type="entry name" value="PHOSPHOENOLPYRUVATE SYNTHASE"/>
    <property type="match status" value="1"/>
</dbReference>
<dbReference type="AlphaFoldDB" id="A0A0B7J8K5"/>
<dbReference type="PANTHER" id="PTHR43030:SF1">
    <property type="entry name" value="PHOSPHOENOLPYRUVATE SYNTHASE"/>
    <property type="match status" value="1"/>
</dbReference>
<sequence length="301" mass="32810">MTTQTELTLTTTTVLRNTQQLATICHQGIGLVSLDDLIATAIGIHPLVFTQQSALSELTQQTLQQKIADQYGQQSVALAEYYVAMLTELLVSAARQQGASPLKVQLVGADSGTRHQLLGAELEIAEVNPQLGVRGASFCADVNYRPSFALQCEAIKRARAAAGGEQIELVVPFVRTFSEAATMIDLLAEQGLCRGANGLKVHMLCSVPANALLADTFIHYFDGFVVDVEQLAQLALGQDFSNPNLTYRVDTQNDAVVQLLKMLFATVSNTSKDCDIYYNKITQSPRLQRWLIDNEVTTVIC</sequence>
<dbReference type="InterPro" id="IPR006319">
    <property type="entry name" value="PEP_synth"/>
</dbReference>
<evidence type="ECO:0000313" key="6">
    <source>
        <dbReference type="Proteomes" id="UP000241426"/>
    </source>
</evidence>
<keyword evidence="5" id="KW-0670">Pyruvate</keyword>
<evidence type="ECO:0000313" key="5">
    <source>
        <dbReference type="EMBL" id="PSU96830.1"/>
    </source>
</evidence>
<dbReference type="GO" id="GO:0005524">
    <property type="term" value="F:ATP binding"/>
    <property type="evidence" value="ECO:0007669"/>
    <property type="project" value="UniProtKB-KW"/>
</dbReference>
<keyword evidence="2" id="KW-0479">Metal-binding</keyword>
<dbReference type="InterPro" id="IPR040442">
    <property type="entry name" value="Pyrv_kinase-like_dom_sf"/>
</dbReference>
<name>A0A0B7J8K5_9GAMM</name>
<keyword evidence="3" id="KW-0547">Nucleotide-binding</keyword>
<evidence type="ECO:0000256" key="2">
    <source>
        <dbReference type="ARBA" id="ARBA00022723"/>
    </source>
</evidence>
<keyword evidence="4" id="KW-0067">ATP-binding</keyword>
<dbReference type="InterPro" id="IPR000121">
    <property type="entry name" value="PEP_util_C"/>
</dbReference>
<dbReference type="SUPFAM" id="SSF51621">
    <property type="entry name" value="Phosphoenolpyruvate/pyruvate domain"/>
    <property type="match status" value="1"/>
</dbReference>
<organism evidence="5 6">
    <name type="scientific">Photobacterium kishitanii</name>
    <dbReference type="NCBI Taxonomy" id="318456"/>
    <lineage>
        <taxon>Bacteria</taxon>
        <taxon>Pseudomonadati</taxon>
        <taxon>Pseudomonadota</taxon>
        <taxon>Gammaproteobacteria</taxon>
        <taxon>Vibrionales</taxon>
        <taxon>Vibrionaceae</taxon>
        <taxon>Photobacterium</taxon>
    </lineage>
</organism>
<dbReference type="InterPro" id="IPR015813">
    <property type="entry name" value="Pyrv/PenolPyrv_kinase-like_dom"/>
</dbReference>
<dbReference type="Pfam" id="PF02896">
    <property type="entry name" value="PEP-utilizers_C"/>
    <property type="match status" value="1"/>
</dbReference>
<dbReference type="eggNOG" id="COG1080">
    <property type="taxonomic scope" value="Bacteria"/>
</dbReference>
<dbReference type="RefSeq" id="WP_036795009.1">
    <property type="nucleotide sequence ID" value="NZ_JAUZMX010000001.1"/>
</dbReference>
<accession>A0A0B7J8K5</accession>
<gene>
    <name evidence="5" type="ORF">C9J27_15895</name>
</gene>
<dbReference type="Proteomes" id="UP000241426">
    <property type="component" value="Unassembled WGS sequence"/>
</dbReference>
<comment type="caution">
    <text evidence="5">The sequence shown here is derived from an EMBL/GenBank/DDBJ whole genome shotgun (WGS) entry which is preliminary data.</text>
</comment>
<evidence type="ECO:0000256" key="3">
    <source>
        <dbReference type="ARBA" id="ARBA00022741"/>
    </source>
</evidence>
<evidence type="ECO:0000256" key="4">
    <source>
        <dbReference type="ARBA" id="ARBA00022840"/>
    </source>
</evidence>
<comment type="similarity">
    <text evidence="1">Belongs to the PEP-utilizing enzyme family.</text>
</comment>
<dbReference type="GeneID" id="29944185"/>
<dbReference type="GO" id="GO:0008986">
    <property type="term" value="F:pyruvate, water dikinase activity"/>
    <property type="evidence" value="ECO:0007669"/>
    <property type="project" value="InterPro"/>
</dbReference>